<evidence type="ECO:0000256" key="1">
    <source>
        <dbReference type="SAM" id="MobiDB-lite"/>
    </source>
</evidence>
<reference evidence="2 3" key="1">
    <citation type="submission" date="2014-11" db="EMBL/GenBank/DDBJ databases">
        <title>Genome sequence and analysis of novel Kurthia sp.</title>
        <authorList>
            <person name="Lawson J.N."/>
            <person name="Gonzalez J.E."/>
            <person name="Rinauldi L."/>
            <person name="Xuan Z."/>
            <person name="Firman A."/>
            <person name="Shaddox L."/>
            <person name="Trudeau A."/>
            <person name="Shah S."/>
            <person name="Reiman D."/>
        </authorList>
    </citation>
    <scope>NUCLEOTIDE SEQUENCE [LARGE SCALE GENOMIC DNA]</scope>
    <source>
        <strain evidence="2 3">3B1D</strain>
    </source>
</reference>
<proteinExistence type="predicted"/>
<name>A0A433RT43_9BACL</name>
<organism evidence="2 3">
    <name type="scientific">Candidatus Kurthia intestinigallinarum</name>
    <dbReference type="NCBI Taxonomy" id="1562256"/>
    <lineage>
        <taxon>Bacteria</taxon>
        <taxon>Bacillati</taxon>
        <taxon>Bacillota</taxon>
        <taxon>Bacilli</taxon>
        <taxon>Bacillales</taxon>
        <taxon>Caryophanaceae</taxon>
        <taxon>Kurthia</taxon>
    </lineage>
</organism>
<sequence length="102" mass="11552">MSLKSIELQIALPKTFEAGKMADNAQQYVNGNQSMAQMATEKQTLKNRTTVLKSEDTSKVGDEHPDKRKKSNESSHSKKEKYQSKEHSTQHPFKGNFFDFSG</sequence>
<dbReference type="RefSeq" id="WP_020189470.1">
    <property type="nucleotide sequence ID" value="NZ_JTFC01000031.1"/>
</dbReference>
<evidence type="ECO:0000313" key="2">
    <source>
        <dbReference type="EMBL" id="RUS55324.1"/>
    </source>
</evidence>
<accession>A0A433RT43</accession>
<feature type="region of interest" description="Disordered" evidence="1">
    <location>
        <begin position="46"/>
        <end position="102"/>
    </location>
</feature>
<comment type="caution">
    <text evidence="2">The sequence shown here is derived from an EMBL/GenBank/DDBJ whole genome shotgun (WGS) entry which is preliminary data.</text>
</comment>
<evidence type="ECO:0000313" key="3">
    <source>
        <dbReference type="Proteomes" id="UP000288623"/>
    </source>
</evidence>
<protein>
    <recommendedName>
        <fullName evidence="4">RNA polymerase subunit sigma</fullName>
    </recommendedName>
</protein>
<dbReference type="AlphaFoldDB" id="A0A433RT43"/>
<evidence type="ECO:0008006" key="4">
    <source>
        <dbReference type="Google" id="ProtNLM"/>
    </source>
</evidence>
<keyword evidence="3" id="KW-1185">Reference proteome</keyword>
<dbReference type="OrthoDB" id="2476294at2"/>
<dbReference type="Proteomes" id="UP000288623">
    <property type="component" value="Unassembled WGS sequence"/>
</dbReference>
<gene>
    <name evidence="2" type="ORF">QI30_10295</name>
</gene>
<feature type="compositionally biased region" description="Basic and acidic residues" evidence="1">
    <location>
        <begin position="53"/>
        <end position="89"/>
    </location>
</feature>
<dbReference type="EMBL" id="JTFC01000031">
    <property type="protein sequence ID" value="RUS55324.1"/>
    <property type="molecule type" value="Genomic_DNA"/>
</dbReference>